<protein>
    <recommendedName>
        <fullName evidence="2">DNA polymerase III subunit delta</fullName>
        <ecNumber evidence="1">2.7.7.7</ecNumber>
    </recommendedName>
</protein>
<dbReference type="RefSeq" id="WP_014389031.1">
    <property type="nucleotide sequence ID" value="NC_017025.1"/>
</dbReference>
<reference evidence="12" key="2">
    <citation type="submission" date="2012-03" db="EMBL/GenBank/DDBJ databases">
        <title>Complete genome sequence of Flavobacterium indicum GPTSA100-9T, isolated from warm spring water.</title>
        <authorList>
            <person name="Barbier P."/>
            <person name="Houel A."/>
            <person name="Loux V."/>
            <person name="Poulain J."/>
            <person name="Bernardet J.-F."/>
            <person name="Touchon M."/>
            <person name="Duchaud E."/>
        </authorList>
    </citation>
    <scope>NUCLEOTIDE SEQUENCE [LARGE SCALE GENOMIC DNA]</scope>
    <source>
        <strain evidence="12">DSM 17447 / CIP 109464 / GPTSA100-9</strain>
    </source>
</reference>
<evidence type="ECO:0000256" key="1">
    <source>
        <dbReference type="ARBA" id="ARBA00012417"/>
    </source>
</evidence>
<evidence type="ECO:0000256" key="2">
    <source>
        <dbReference type="ARBA" id="ARBA00017703"/>
    </source>
</evidence>
<evidence type="ECO:0000256" key="8">
    <source>
        <dbReference type="ARBA" id="ARBA00049244"/>
    </source>
</evidence>
<gene>
    <name evidence="11" type="primary">holA</name>
    <name evidence="11" type="ordered locus">KQS_09920</name>
</gene>
<reference evidence="11 12" key="1">
    <citation type="journal article" date="2012" name="J. Bacteriol.">
        <title>Complete Genome Sequence of Flavobacterium indicum GPSTA100-9T, Isolated from Warm Spring Water.</title>
        <authorList>
            <person name="Barbier P."/>
            <person name="Houel A."/>
            <person name="Loux V."/>
            <person name="Poulain J."/>
            <person name="Bernardet J.F."/>
            <person name="Touchon M."/>
            <person name="Duchaud E."/>
        </authorList>
    </citation>
    <scope>NUCLEOTIDE SEQUENCE [LARGE SCALE GENOMIC DNA]</scope>
    <source>
        <strain evidence="12">DSM 17447 / CIP 109464 / GPTSA100-9</strain>
    </source>
</reference>
<dbReference type="GO" id="GO:0006261">
    <property type="term" value="P:DNA-templated DNA replication"/>
    <property type="evidence" value="ECO:0007669"/>
    <property type="project" value="TreeGrafter"/>
</dbReference>
<keyword evidence="5" id="KW-0235">DNA replication</keyword>
<dbReference type="STRING" id="1094466.KQS_09920"/>
<accession>H8XUY5</accession>
<proteinExistence type="inferred from homology"/>
<evidence type="ECO:0000259" key="10">
    <source>
        <dbReference type="Pfam" id="PF21694"/>
    </source>
</evidence>
<evidence type="ECO:0000313" key="12">
    <source>
        <dbReference type="Proteomes" id="UP000007599"/>
    </source>
</evidence>
<keyword evidence="3 11" id="KW-0808">Transferase</keyword>
<evidence type="ECO:0000256" key="6">
    <source>
        <dbReference type="ARBA" id="ARBA00022932"/>
    </source>
</evidence>
<dbReference type="Proteomes" id="UP000007599">
    <property type="component" value="Chromosome I"/>
</dbReference>
<dbReference type="PANTHER" id="PTHR34388:SF1">
    <property type="entry name" value="DNA POLYMERASE III SUBUNIT DELTA"/>
    <property type="match status" value="1"/>
</dbReference>
<dbReference type="SUPFAM" id="SSF48019">
    <property type="entry name" value="post-AAA+ oligomerization domain-like"/>
    <property type="match status" value="1"/>
</dbReference>
<dbReference type="AlphaFoldDB" id="H8XUY5"/>
<feature type="domain" description="DNA polymerase III delta subunit-like C-terminal" evidence="10">
    <location>
        <begin position="210"/>
        <end position="313"/>
    </location>
</feature>
<dbReference type="EC" id="2.7.7.7" evidence="1"/>
<evidence type="ECO:0000256" key="4">
    <source>
        <dbReference type="ARBA" id="ARBA00022695"/>
    </source>
</evidence>
<keyword evidence="12" id="KW-1185">Reference proteome</keyword>
<dbReference type="KEGG" id="fin:KQS_09920"/>
<comment type="catalytic activity">
    <reaction evidence="8">
        <text>DNA(n) + a 2'-deoxyribonucleoside 5'-triphosphate = DNA(n+1) + diphosphate</text>
        <dbReference type="Rhea" id="RHEA:22508"/>
        <dbReference type="Rhea" id="RHEA-COMP:17339"/>
        <dbReference type="Rhea" id="RHEA-COMP:17340"/>
        <dbReference type="ChEBI" id="CHEBI:33019"/>
        <dbReference type="ChEBI" id="CHEBI:61560"/>
        <dbReference type="ChEBI" id="CHEBI:173112"/>
        <dbReference type="EC" id="2.7.7.7"/>
    </reaction>
</comment>
<dbReference type="Gene3D" id="1.10.8.60">
    <property type="match status" value="1"/>
</dbReference>
<dbReference type="Pfam" id="PF21694">
    <property type="entry name" value="DNA_pol3_delta_C"/>
    <property type="match status" value="1"/>
</dbReference>
<evidence type="ECO:0000313" key="11">
    <source>
        <dbReference type="EMBL" id="CCG53913.1"/>
    </source>
</evidence>
<dbReference type="Gene3D" id="3.40.50.300">
    <property type="entry name" value="P-loop containing nucleotide triphosphate hydrolases"/>
    <property type="match status" value="1"/>
</dbReference>
<dbReference type="InterPro" id="IPR027417">
    <property type="entry name" value="P-loop_NTPase"/>
</dbReference>
<dbReference type="NCBIfam" id="TIGR01128">
    <property type="entry name" value="holA"/>
    <property type="match status" value="1"/>
</dbReference>
<dbReference type="InterPro" id="IPR008921">
    <property type="entry name" value="DNA_pol3_clamp-load_cplx_C"/>
</dbReference>
<comment type="similarity">
    <text evidence="7">Belongs to the DNA polymerase HolA subunit family.</text>
</comment>
<keyword evidence="6" id="KW-0239">DNA-directed DNA polymerase</keyword>
<keyword evidence="4 11" id="KW-0548">Nucleotidyltransferase</keyword>
<organism evidence="11 12">
    <name type="scientific">Flavobacterium indicum (strain DSM 17447 / CIP 109464 / GPTSA100-9)</name>
    <dbReference type="NCBI Taxonomy" id="1094466"/>
    <lineage>
        <taxon>Bacteria</taxon>
        <taxon>Pseudomonadati</taxon>
        <taxon>Bacteroidota</taxon>
        <taxon>Flavobacteriia</taxon>
        <taxon>Flavobacteriales</taxon>
        <taxon>Flavobacteriaceae</taxon>
        <taxon>Flavobacterium</taxon>
    </lineage>
</organism>
<name>H8XUY5_FLAIG</name>
<dbReference type="GO" id="GO:0003677">
    <property type="term" value="F:DNA binding"/>
    <property type="evidence" value="ECO:0007669"/>
    <property type="project" value="InterPro"/>
</dbReference>
<dbReference type="InterPro" id="IPR010372">
    <property type="entry name" value="DNA_pol3_delta_N"/>
</dbReference>
<dbReference type="eggNOG" id="COG1466">
    <property type="taxonomic scope" value="Bacteria"/>
</dbReference>
<dbReference type="Gene3D" id="1.20.272.10">
    <property type="match status" value="1"/>
</dbReference>
<dbReference type="EMBL" id="HE774682">
    <property type="protein sequence ID" value="CCG53913.1"/>
    <property type="molecule type" value="Genomic_DNA"/>
</dbReference>
<evidence type="ECO:0000256" key="5">
    <source>
        <dbReference type="ARBA" id="ARBA00022705"/>
    </source>
</evidence>
<dbReference type="OrthoDB" id="1172326at2"/>
<evidence type="ECO:0000259" key="9">
    <source>
        <dbReference type="Pfam" id="PF06144"/>
    </source>
</evidence>
<dbReference type="GO" id="GO:0003887">
    <property type="term" value="F:DNA-directed DNA polymerase activity"/>
    <property type="evidence" value="ECO:0007669"/>
    <property type="project" value="UniProtKB-KW"/>
</dbReference>
<dbReference type="Pfam" id="PF06144">
    <property type="entry name" value="DNA_pol3_delta"/>
    <property type="match status" value="1"/>
</dbReference>
<feature type="domain" description="DNA polymerase III delta N-terminal" evidence="9">
    <location>
        <begin position="20"/>
        <end position="134"/>
    </location>
</feature>
<dbReference type="SUPFAM" id="SSF52540">
    <property type="entry name" value="P-loop containing nucleoside triphosphate hydrolases"/>
    <property type="match status" value="1"/>
</dbReference>
<dbReference type="HOGENOM" id="CLU_044694_3_0_10"/>
<dbReference type="InterPro" id="IPR048466">
    <property type="entry name" value="DNA_pol3_delta-like_C"/>
</dbReference>
<dbReference type="PANTHER" id="PTHR34388">
    <property type="entry name" value="DNA POLYMERASE III SUBUNIT DELTA"/>
    <property type="match status" value="1"/>
</dbReference>
<evidence type="ECO:0000256" key="7">
    <source>
        <dbReference type="ARBA" id="ARBA00034754"/>
    </source>
</evidence>
<dbReference type="GO" id="GO:0009360">
    <property type="term" value="C:DNA polymerase III complex"/>
    <property type="evidence" value="ECO:0007669"/>
    <property type="project" value="InterPro"/>
</dbReference>
<dbReference type="InterPro" id="IPR005790">
    <property type="entry name" value="DNA_polIII_delta"/>
</dbReference>
<sequence>MTDLIKITNDIKSKNFKPIYFLCGEETYYIDRIAEFIEEHVLTEDEKAFNQVVLYGRDTSVEEIVSTAKRFPMMADYQVVIVKEAQNLNRTIDALQAYAENPQPTTILVLAYRDKPDGRKKVFKVIKDKHVYFESKKLYDNQIPDWISKVLKGKNYAIQPKAALMLSEFLGTDLAKISNELDKLRIIFPEGHTFTPKDIEVNIGFSKDYNVFELKSALALRDQEKAYSIIHHFAQNPKDNPIVVITGQLFSFFSQLLQFHGLKDKSNKREVASKIGVNPYFVDEYFTAARNYPMRKVSQIVQVLRDVDVKSKGVGAGSMKEDDLLKELVYKIFN</sequence>
<evidence type="ECO:0000256" key="3">
    <source>
        <dbReference type="ARBA" id="ARBA00022679"/>
    </source>
</evidence>
<dbReference type="PATRIC" id="fig|1094466.5.peg.1947"/>